<evidence type="ECO:0000256" key="9">
    <source>
        <dbReference type="ARBA" id="ARBA00022991"/>
    </source>
</evidence>
<comment type="caution">
    <text evidence="13">The sequence shown here is derived from an EMBL/GenBank/DDBJ whole genome shotgun (WGS) entry which is preliminary data.</text>
</comment>
<dbReference type="SUPFAM" id="SSF55874">
    <property type="entry name" value="ATPase domain of HSP90 chaperone/DNA topoisomerase II/histidine kinase"/>
    <property type="match status" value="1"/>
</dbReference>
<dbReference type="Gene3D" id="3.30.450.20">
    <property type="entry name" value="PAS domain"/>
    <property type="match status" value="1"/>
</dbReference>
<evidence type="ECO:0000256" key="4">
    <source>
        <dbReference type="ARBA" id="ARBA00022543"/>
    </source>
</evidence>
<protein>
    <recommendedName>
        <fullName evidence="3">histidine kinase</fullName>
        <ecNumber evidence="3">2.7.13.3</ecNumber>
    </recommendedName>
</protein>
<dbReference type="AlphaFoldDB" id="A0A5C5YSX5"/>
<evidence type="ECO:0000259" key="11">
    <source>
        <dbReference type="PROSITE" id="PS50046"/>
    </source>
</evidence>
<evidence type="ECO:0000256" key="3">
    <source>
        <dbReference type="ARBA" id="ARBA00012438"/>
    </source>
</evidence>
<keyword evidence="14" id="KW-1185">Reference proteome</keyword>
<dbReference type="RefSeq" id="WP_146586065.1">
    <property type="nucleotide sequence ID" value="NZ_SJPO01000003.1"/>
</dbReference>
<evidence type="ECO:0000313" key="14">
    <source>
        <dbReference type="Proteomes" id="UP000318478"/>
    </source>
</evidence>
<dbReference type="InterPro" id="IPR036097">
    <property type="entry name" value="HisK_dim/P_sf"/>
</dbReference>
<dbReference type="InterPro" id="IPR001294">
    <property type="entry name" value="Phytochrome"/>
</dbReference>
<sequence length="751" mass="82349">MTSPPSDHAVDLTNCDREPIHIPGAIQPHGCLLAFSTTNLRLTRWSANAAKWIDEPPRAGIAFDELFAGASGERLGEILSGAAGIVNPLALALRGRDDYFNAGAHHFDGSLIVELERADGGAQRAALASLPLRLNLSNQHLQACGSLDELYNGIAHQVQLISGFDRVMVYRFLEEGHGAVVGEAVDDRFERFLGMHYPATDIPQQARRLYVLNPLRAIADILADPVAIEPQDGAADGRPLDLSYSCYRAVSPIHIEYLHNMGVRASMSVSIVHEGELWGLIACHHYEPRTLSFEQRAACEMLGLVAATYLTAREQDNSNRERSDRRERLAEVMQTVAEADEFGKGVLHSADELCRVVDADGVAFCWRGGFNGWGDLPAEGVIDEIASRALASPDKACRTDRLGEVLGVPPEELHGVCGCLAAPLTAPDLRGVLFFRNEYAREVTWAGNPNKQVTTGQDGARLSPRKSFEQWRETVEGRSREWSPVDIEMADEIRGGMLELLGRRAAQLARINAELTQMNSDLDSFAYAASHDLREPLRGLNHTVFLLQEHLGDQLDDEVARRSENLRRLTGRMEQLVDGLLRLSRAGRGDLEIEAINLEEVAHDALEMACGGVAPEGVSLTVRSDLPVRADYLCLRELLTNLISNAVKYNDQPEKTIEVVCSDSHGYRSAEGETAPVVCVRDNGIGIPADNHEQVFQIFRRLHAQGDYGGGTGAGLTIVKKIVQRHGGRIWIESTPGEGTAFYFTLENAAQ</sequence>
<dbReference type="PANTHER" id="PTHR42878">
    <property type="entry name" value="TWO-COMPONENT HISTIDINE KINASE"/>
    <property type="match status" value="1"/>
</dbReference>
<evidence type="ECO:0000256" key="8">
    <source>
        <dbReference type="ARBA" id="ARBA00022777"/>
    </source>
</evidence>
<dbReference type="Proteomes" id="UP000318478">
    <property type="component" value="Unassembled WGS sequence"/>
</dbReference>
<dbReference type="GO" id="GO:0000156">
    <property type="term" value="F:phosphorelay response regulator activity"/>
    <property type="evidence" value="ECO:0007669"/>
    <property type="project" value="TreeGrafter"/>
</dbReference>
<dbReference type="InterPro" id="IPR003661">
    <property type="entry name" value="HisK_dim/P_dom"/>
</dbReference>
<comment type="catalytic activity">
    <reaction evidence="1">
        <text>ATP + protein L-histidine = ADP + protein N-phospho-L-histidine.</text>
        <dbReference type="EC" id="2.7.13.3"/>
    </reaction>
</comment>
<dbReference type="InterPro" id="IPR016132">
    <property type="entry name" value="Phyto_chromo_attachment"/>
</dbReference>
<dbReference type="PROSITE" id="PS50109">
    <property type="entry name" value="HIS_KIN"/>
    <property type="match status" value="1"/>
</dbReference>
<dbReference type="PRINTS" id="PR01033">
    <property type="entry name" value="PHYTOCHROME"/>
</dbReference>
<dbReference type="InterPro" id="IPR036890">
    <property type="entry name" value="HATPase_C_sf"/>
</dbReference>
<dbReference type="GO" id="GO:0007234">
    <property type="term" value="P:osmosensory signaling via phosphorelay pathway"/>
    <property type="evidence" value="ECO:0007669"/>
    <property type="project" value="TreeGrafter"/>
</dbReference>
<dbReference type="Pfam" id="PF01590">
    <property type="entry name" value="GAF"/>
    <property type="match status" value="1"/>
</dbReference>
<dbReference type="FunFam" id="3.30.565.10:FF:000006">
    <property type="entry name" value="Sensor histidine kinase WalK"/>
    <property type="match status" value="1"/>
</dbReference>
<dbReference type="GO" id="GO:0030295">
    <property type="term" value="F:protein kinase activator activity"/>
    <property type="evidence" value="ECO:0007669"/>
    <property type="project" value="TreeGrafter"/>
</dbReference>
<dbReference type="GO" id="GO:0006355">
    <property type="term" value="P:regulation of DNA-templated transcription"/>
    <property type="evidence" value="ECO:0007669"/>
    <property type="project" value="InterPro"/>
</dbReference>
<gene>
    <name evidence="13" type="primary">cph1_4</name>
    <name evidence="13" type="ORF">Pla123a_18380</name>
</gene>
<dbReference type="InterPro" id="IPR003018">
    <property type="entry name" value="GAF"/>
</dbReference>
<keyword evidence="8" id="KW-0418">Kinase</keyword>
<dbReference type="SMART" id="SM00065">
    <property type="entry name" value="GAF"/>
    <property type="match status" value="1"/>
</dbReference>
<keyword evidence="7 13" id="KW-0808">Transferase</keyword>
<dbReference type="InterPro" id="IPR029016">
    <property type="entry name" value="GAF-like_dom_sf"/>
</dbReference>
<evidence type="ECO:0000256" key="5">
    <source>
        <dbReference type="ARBA" id="ARBA00022553"/>
    </source>
</evidence>
<reference evidence="13 14" key="1">
    <citation type="submission" date="2019-02" db="EMBL/GenBank/DDBJ databases">
        <title>Deep-cultivation of Planctomycetes and their phenomic and genomic characterization uncovers novel biology.</title>
        <authorList>
            <person name="Wiegand S."/>
            <person name="Jogler M."/>
            <person name="Boedeker C."/>
            <person name="Pinto D."/>
            <person name="Vollmers J."/>
            <person name="Rivas-Marin E."/>
            <person name="Kohn T."/>
            <person name="Peeters S.H."/>
            <person name="Heuer A."/>
            <person name="Rast P."/>
            <person name="Oberbeckmann S."/>
            <person name="Bunk B."/>
            <person name="Jeske O."/>
            <person name="Meyerdierks A."/>
            <person name="Storesund J.E."/>
            <person name="Kallscheuer N."/>
            <person name="Luecker S."/>
            <person name="Lage O.M."/>
            <person name="Pohl T."/>
            <person name="Merkel B.J."/>
            <person name="Hornburger P."/>
            <person name="Mueller R.-W."/>
            <person name="Bruemmer F."/>
            <person name="Labrenz M."/>
            <person name="Spormann A.M."/>
            <person name="Op Den Camp H."/>
            <person name="Overmann J."/>
            <person name="Amann R."/>
            <person name="Jetten M.S.M."/>
            <person name="Mascher T."/>
            <person name="Medema M.H."/>
            <person name="Devos D.P."/>
            <person name="Kaster A.-K."/>
            <person name="Ovreas L."/>
            <person name="Rohde M."/>
            <person name="Galperin M.Y."/>
            <person name="Jogler C."/>
        </authorList>
    </citation>
    <scope>NUCLEOTIDE SEQUENCE [LARGE SCALE GENOMIC DNA]</scope>
    <source>
        <strain evidence="13 14">Pla123a</strain>
    </source>
</reference>
<dbReference type="CDD" id="cd00082">
    <property type="entry name" value="HisKA"/>
    <property type="match status" value="1"/>
</dbReference>
<dbReference type="InterPro" id="IPR013654">
    <property type="entry name" value="PAS_2"/>
</dbReference>
<feature type="domain" description="Phytochrome chromophore attachment site" evidence="11">
    <location>
        <begin position="146"/>
        <end position="304"/>
    </location>
</feature>
<keyword evidence="9" id="KW-0157">Chromophore</keyword>
<dbReference type="InterPro" id="IPR050351">
    <property type="entry name" value="BphY/WalK/GraS-like"/>
</dbReference>
<dbReference type="InterPro" id="IPR003594">
    <property type="entry name" value="HATPase_dom"/>
</dbReference>
<keyword evidence="10" id="KW-0675">Receptor</keyword>
<keyword evidence="4" id="KW-0600">Photoreceptor protein</keyword>
<name>A0A5C5YSX5_9BACT</name>
<dbReference type="Gene3D" id="3.30.450.40">
    <property type="match status" value="1"/>
</dbReference>
<organism evidence="13 14">
    <name type="scientific">Posidoniimonas polymericola</name>
    <dbReference type="NCBI Taxonomy" id="2528002"/>
    <lineage>
        <taxon>Bacteria</taxon>
        <taxon>Pseudomonadati</taxon>
        <taxon>Planctomycetota</taxon>
        <taxon>Planctomycetia</taxon>
        <taxon>Pirellulales</taxon>
        <taxon>Lacipirellulaceae</taxon>
        <taxon>Posidoniimonas</taxon>
    </lineage>
</organism>
<dbReference type="EMBL" id="SJPO01000003">
    <property type="protein sequence ID" value="TWT78038.1"/>
    <property type="molecule type" value="Genomic_DNA"/>
</dbReference>
<dbReference type="SMART" id="SM00387">
    <property type="entry name" value="HATPase_c"/>
    <property type="match status" value="1"/>
</dbReference>
<keyword evidence="5" id="KW-0597">Phosphoprotein</keyword>
<dbReference type="InterPro" id="IPR013515">
    <property type="entry name" value="Phytochrome_cen-reg"/>
</dbReference>
<feature type="domain" description="Histidine kinase" evidence="12">
    <location>
        <begin position="528"/>
        <end position="750"/>
    </location>
</feature>
<dbReference type="GO" id="GO:0009881">
    <property type="term" value="F:photoreceptor activity"/>
    <property type="evidence" value="ECO:0007669"/>
    <property type="project" value="UniProtKB-KW"/>
</dbReference>
<dbReference type="SUPFAM" id="SSF55781">
    <property type="entry name" value="GAF domain-like"/>
    <property type="match status" value="2"/>
</dbReference>
<evidence type="ECO:0000313" key="13">
    <source>
        <dbReference type="EMBL" id="TWT78038.1"/>
    </source>
</evidence>
<dbReference type="Pfam" id="PF08446">
    <property type="entry name" value="PAS_2"/>
    <property type="match status" value="1"/>
</dbReference>
<dbReference type="InterPro" id="IPR043150">
    <property type="entry name" value="Phytochrome_PHY_sf"/>
</dbReference>
<evidence type="ECO:0000259" key="12">
    <source>
        <dbReference type="PROSITE" id="PS50109"/>
    </source>
</evidence>
<dbReference type="SUPFAM" id="SSF55785">
    <property type="entry name" value="PYP-like sensor domain (PAS domain)"/>
    <property type="match status" value="1"/>
</dbReference>
<keyword evidence="6" id="KW-0716">Sensory transduction</keyword>
<dbReference type="InterPro" id="IPR005467">
    <property type="entry name" value="His_kinase_dom"/>
</dbReference>
<dbReference type="Pfam" id="PF02518">
    <property type="entry name" value="HATPase_c"/>
    <property type="match status" value="1"/>
</dbReference>
<proteinExistence type="inferred from homology"/>
<dbReference type="SMART" id="SM00388">
    <property type="entry name" value="HisKA"/>
    <property type="match status" value="1"/>
</dbReference>
<dbReference type="PROSITE" id="PS50046">
    <property type="entry name" value="PHYTOCHROME_2"/>
    <property type="match status" value="1"/>
</dbReference>
<dbReference type="InterPro" id="IPR035965">
    <property type="entry name" value="PAS-like_dom_sf"/>
</dbReference>
<dbReference type="SUPFAM" id="SSF47384">
    <property type="entry name" value="Homodimeric domain of signal transducing histidine kinase"/>
    <property type="match status" value="1"/>
</dbReference>
<dbReference type="Pfam" id="PF00360">
    <property type="entry name" value="PHY"/>
    <property type="match status" value="1"/>
</dbReference>
<evidence type="ECO:0000256" key="1">
    <source>
        <dbReference type="ARBA" id="ARBA00000085"/>
    </source>
</evidence>
<dbReference type="Pfam" id="PF00512">
    <property type="entry name" value="HisKA"/>
    <property type="match status" value="1"/>
</dbReference>
<comment type="similarity">
    <text evidence="2">In the N-terminal section; belongs to the phytochrome family.</text>
</comment>
<dbReference type="Gene3D" id="3.30.450.270">
    <property type="match status" value="1"/>
</dbReference>
<dbReference type="GO" id="GO:0000155">
    <property type="term" value="F:phosphorelay sensor kinase activity"/>
    <property type="evidence" value="ECO:0007669"/>
    <property type="project" value="InterPro"/>
</dbReference>
<evidence type="ECO:0000256" key="10">
    <source>
        <dbReference type="ARBA" id="ARBA00023170"/>
    </source>
</evidence>
<dbReference type="GO" id="GO:0009584">
    <property type="term" value="P:detection of visible light"/>
    <property type="evidence" value="ECO:0007669"/>
    <property type="project" value="InterPro"/>
</dbReference>
<accession>A0A5C5YSX5</accession>
<evidence type="ECO:0000256" key="6">
    <source>
        <dbReference type="ARBA" id="ARBA00022606"/>
    </source>
</evidence>
<dbReference type="Gene3D" id="1.10.287.130">
    <property type="match status" value="1"/>
</dbReference>
<evidence type="ECO:0000256" key="2">
    <source>
        <dbReference type="ARBA" id="ARBA00006402"/>
    </source>
</evidence>
<dbReference type="Gene3D" id="3.30.565.10">
    <property type="entry name" value="Histidine kinase-like ATPase, C-terminal domain"/>
    <property type="match status" value="1"/>
</dbReference>
<dbReference type="EC" id="2.7.13.3" evidence="3"/>
<evidence type="ECO:0000256" key="7">
    <source>
        <dbReference type="ARBA" id="ARBA00022679"/>
    </source>
</evidence>
<dbReference type="OrthoDB" id="9766459at2"/>
<dbReference type="PANTHER" id="PTHR42878:SF15">
    <property type="entry name" value="BACTERIOPHYTOCHROME"/>
    <property type="match status" value="1"/>
</dbReference>